<proteinExistence type="predicted"/>
<comment type="caution">
    <text evidence="1">The sequence shown here is derived from an EMBL/GenBank/DDBJ whole genome shotgun (WGS) entry which is preliminary data.</text>
</comment>
<protein>
    <submittedName>
        <fullName evidence="1">Uncharacterized protein</fullName>
    </submittedName>
</protein>
<evidence type="ECO:0000313" key="2">
    <source>
        <dbReference type="Proteomes" id="UP000826271"/>
    </source>
</evidence>
<name>A0AAV6WDS0_9LAMI</name>
<reference evidence="1" key="1">
    <citation type="submission" date="2019-10" db="EMBL/GenBank/DDBJ databases">
        <authorList>
            <person name="Zhang R."/>
            <person name="Pan Y."/>
            <person name="Wang J."/>
            <person name="Ma R."/>
            <person name="Yu S."/>
        </authorList>
    </citation>
    <scope>NUCLEOTIDE SEQUENCE</scope>
    <source>
        <strain evidence="1">LA-IB0</strain>
        <tissue evidence="1">Leaf</tissue>
    </source>
</reference>
<dbReference type="AlphaFoldDB" id="A0AAV6WDS0"/>
<dbReference type="Proteomes" id="UP000826271">
    <property type="component" value="Unassembled WGS sequence"/>
</dbReference>
<sequence length="150" mass="16680">MIGSVTSSGSGARIVLIAHEGDKLEDVSEFKFKSSNNKTTYEVPIIGVKITLKVGVVHLAIYFDSPLESSEFRNNHNSRIDIPMAICQNEQNILKVLLYFIREGLEDLLSGNSLPLDSVGTWRLLQLHESVIHWVSLLDNSTGLIRTVSE</sequence>
<accession>A0AAV6WDS0</accession>
<keyword evidence="2" id="KW-1185">Reference proteome</keyword>
<evidence type="ECO:0000313" key="1">
    <source>
        <dbReference type="EMBL" id="KAG8366652.1"/>
    </source>
</evidence>
<gene>
    <name evidence="1" type="ORF">BUALT_Bualt17G0101900</name>
</gene>
<dbReference type="EMBL" id="WHWC01000017">
    <property type="protein sequence ID" value="KAG8366652.1"/>
    <property type="molecule type" value="Genomic_DNA"/>
</dbReference>
<organism evidence="1 2">
    <name type="scientific">Buddleja alternifolia</name>
    <dbReference type="NCBI Taxonomy" id="168488"/>
    <lineage>
        <taxon>Eukaryota</taxon>
        <taxon>Viridiplantae</taxon>
        <taxon>Streptophyta</taxon>
        <taxon>Embryophyta</taxon>
        <taxon>Tracheophyta</taxon>
        <taxon>Spermatophyta</taxon>
        <taxon>Magnoliopsida</taxon>
        <taxon>eudicotyledons</taxon>
        <taxon>Gunneridae</taxon>
        <taxon>Pentapetalae</taxon>
        <taxon>asterids</taxon>
        <taxon>lamiids</taxon>
        <taxon>Lamiales</taxon>
        <taxon>Scrophulariaceae</taxon>
        <taxon>Buddlejeae</taxon>
        <taxon>Buddleja</taxon>
    </lineage>
</organism>